<dbReference type="GO" id="GO:0016020">
    <property type="term" value="C:membrane"/>
    <property type="evidence" value="ECO:0007669"/>
    <property type="project" value="UniProtKB-SubCell"/>
</dbReference>
<proteinExistence type="predicted"/>
<feature type="transmembrane region" description="Helical" evidence="5">
    <location>
        <begin position="92"/>
        <end position="111"/>
    </location>
</feature>
<keyword evidence="7" id="KW-0436">Ligase</keyword>
<feature type="domain" description="O-antigen ligase-related" evidence="6">
    <location>
        <begin position="199"/>
        <end position="332"/>
    </location>
</feature>
<dbReference type="GO" id="GO:0016874">
    <property type="term" value="F:ligase activity"/>
    <property type="evidence" value="ECO:0007669"/>
    <property type="project" value="UniProtKB-KW"/>
</dbReference>
<dbReference type="Proteomes" id="UP001164726">
    <property type="component" value="Chromosome"/>
</dbReference>
<keyword evidence="2 5" id="KW-0812">Transmembrane</keyword>
<evidence type="ECO:0000256" key="4">
    <source>
        <dbReference type="ARBA" id="ARBA00023136"/>
    </source>
</evidence>
<evidence type="ECO:0000256" key="3">
    <source>
        <dbReference type="ARBA" id="ARBA00022989"/>
    </source>
</evidence>
<feature type="transmembrane region" description="Helical" evidence="5">
    <location>
        <begin position="162"/>
        <end position="181"/>
    </location>
</feature>
<evidence type="ECO:0000313" key="8">
    <source>
        <dbReference type="Proteomes" id="UP001164726"/>
    </source>
</evidence>
<dbReference type="InterPro" id="IPR051533">
    <property type="entry name" value="WaaL-like"/>
</dbReference>
<organism evidence="7 8">
    <name type="scientific">Fervidibacillus halotolerans</name>
    <dbReference type="NCBI Taxonomy" id="2980027"/>
    <lineage>
        <taxon>Bacteria</taxon>
        <taxon>Bacillati</taxon>
        <taxon>Bacillota</taxon>
        <taxon>Bacilli</taxon>
        <taxon>Bacillales</taxon>
        <taxon>Bacillaceae</taxon>
        <taxon>Fervidibacillus</taxon>
    </lineage>
</organism>
<name>A0A9E8LYK1_9BACI</name>
<feature type="transmembrane region" description="Helical" evidence="5">
    <location>
        <begin position="20"/>
        <end position="40"/>
    </location>
</feature>
<feature type="transmembrane region" description="Helical" evidence="5">
    <location>
        <begin position="69"/>
        <end position="86"/>
    </location>
</feature>
<evidence type="ECO:0000259" key="6">
    <source>
        <dbReference type="Pfam" id="PF04932"/>
    </source>
</evidence>
<dbReference type="KEGG" id="fhl:OE105_11120"/>
<dbReference type="Pfam" id="PF04932">
    <property type="entry name" value="Wzy_C"/>
    <property type="match status" value="1"/>
</dbReference>
<keyword evidence="8" id="KW-1185">Reference proteome</keyword>
<protein>
    <submittedName>
        <fullName evidence="7">O-antigen ligase family protein</fullName>
    </submittedName>
</protein>
<evidence type="ECO:0000256" key="2">
    <source>
        <dbReference type="ARBA" id="ARBA00022692"/>
    </source>
</evidence>
<evidence type="ECO:0000313" key="7">
    <source>
        <dbReference type="EMBL" id="WAA12115.1"/>
    </source>
</evidence>
<dbReference type="EMBL" id="CP106877">
    <property type="protein sequence ID" value="WAA12115.1"/>
    <property type="molecule type" value="Genomic_DNA"/>
</dbReference>
<gene>
    <name evidence="7" type="ORF">OE105_11120</name>
</gene>
<feature type="transmembrane region" description="Helical" evidence="5">
    <location>
        <begin position="123"/>
        <end position="142"/>
    </location>
</feature>
<dbReference type="RefSeq" id="WP_275420246.1">
    <property type="nucleotide sequence ID" value="NZ_CP106877.1"/>
</dbReference>
<accession>A0A9E8LYK1</accession>
<comment type="subcellular location">
    <subcellularLocation>
        <location evidence="1">Membrane</location>
        <topology evidence="1">Multi-pass membrane protein</topology>
    </subcellularLocation>
</comment>
<dbReference type="PANTHER" id="PTHR37422:SF13">
    <property type="entry name" value="LIPOPOLYSACCHARIDE BIOSYNTHESIS PROTEIN PA4999-RELATED"/>
    <property type="match status" value="1"/>
</dbReference>
<reference evidence="7" key="1">
    <citation type="submission" date="2022-09" db="EMBL/GenBank/DDBJ databases">
        <title>Complete Genomes of Fervidibacillus albus and Fervidibacillus halotolerans isolated from tidal flat sediments.</title>
        <authorList>
            <person name="Kwon K.K."/>
            <person name="Yang S.-H."/>
            <person name="Park M.J."/>
            <person name="Oh H.-M."/>
        </authorList>
    </citation>
    <scope>NUCLEOTIDE SEQUENCE</scope>
    <source>
        <strain evidence="7">MEBiC13594</strain>
    </source>
</reference>
<dbReference type="PANTHER" id="PTHR37422">
    <property type="entry name" value="TEICHURONIC ACID BIOSYNTHESIS PROTEIN TUAE"/>
    <property type="match status" value="1"/>
</dbReference>
<feature type="transmembrane region" description="Helical" evidence="5">
    <location>
        <begin position="242"/>
        <end position="260"/>
    </location>
</feature>
<dbReference type="InterPro" id="IPR007016">
    <property type="entry name" value="O-antigen_ligase-rel_domated"/>
</dbReference>
<feature type="transmembrane region" description="Helical" evidence="5">
    <location>
        <begin position="316"/>
        <end position="339"/>
    </location>
</feature>
<evidence type="ECO:0000256" key="5">
    <source>
        <dbReference type="SAM" id="Phobius"/>
    </source>
</evidence>
<feature type="transmembrane region" description="Helical" evidence="5">
    <location>
        <begin position="346"/>
        <end position="362"/>
    </location>
</feature>
<keyword evidence="4 5" id="KW-0472">Membrane</keyword>
<keyword evidence="3 5" id="KW-1133">Transmembrane helix</keyword>
<dbReference type="AlphaFoldDB" id="A0A9E8LYK1"/>
<feature type="transmembrane region" description="Helical" evidence="5">
    <location>
        <begin position="214"/>
        <end position="230"/>
    </location>
</feature>
<evidence type="ECO:0000256" key="1">
    <source>
        <dbReference type="ARBA" id="ARBA00004141"/>
    </source>
</evidence>
<sequence>MDKMKNNCIEKFEITKRSSFKAKLIGLFFFLSLTSVYVFPDVLTNMYKPLLIILLFFSILLFDERLEINVISVIIIISITYYSLVLLNNMSFMSFTSYASITLPLIIALILSTIKLSIKDLRVIINSIYLGGIVFSIFILVSNPNLTQMSAIYRTEIKYLNSIINANGIPYFVIPAVLIGINKIILSKNINKIKHIMYVFISMYPIFYSMSRGGFLALFLGMLFIILYYIKLYLKKNNMIKIITLILLICTIVLMIYHILPQKIKARLFNFSSYDLNHRDFLWEQAILMSRNNIFFGNGYTYYWEKTGNNYGAHNLYIDLLVSSGIIGAVLMLLIFITIILKSKKNPIAVSFITIAFINSMIESGRSYGFWIPLMLALMIIKNISDKKVDLAVIFKGSYRKKSEFNLEIQK</sequence>